<dbReference type="EMBL" id="BQNB010020039">
    <property type="protein sequence ID" value="GJT91672.1"/>
    <property type="molecule type" value="Genomic_DNA"/>
</dbReference>
<organism evidence="2 3">
    <name type="scientific">Tanacetum coccineum</name>
    <dbReference type="NCBI Taxonomy" id="301880"/>
    <lineage>
        <taxon>Eukaryota</taxon>
        <taxon>Viridiplantae</taxon>
        <taxon>Streptophyta</taxon>
        <taxon>Embryophyta</taxon>
        <taxon>Tracheophyta</taxon>
        <taxon>Spermatophyta</taxon>
        <taxon>Magnoliopsida</taxon>
        <taxon>eudicotyledons</taxon>
        <taxon>Gunneridae</taxon>
        <taxon>Pentapetalae</taxon>
        <taxon>asterids</taxon>
        <taxon>campanulids</taxon>
        <taxon>Asterales</taxon>
        <taxon>Asteraceae</taxon>
        <taxon>Asteroideae</taxon>
        <taxon>Anthemideae</taxon>
        <taxon>Anthemidinae</taxon>
        <taxon>Tanacetum</taxon>
    </lineage>
</organism>
<protein>
    <submittedName>
        <fullName evidence="2">Uncharacterized protein</fullName>
    </submittedName>
</protein>
<evidence type="ECO:0000256" key="1">
    <source>
        <dbReference type="SAM" id="MobiDB-lite"/>
    </source>
</evidence>
<reference evidence="2" key="2">
    <citation type="submission" date="2022-01" db="EMBL/GenBank/DDBJ databases">
        <authorList>
            <person name="Yamashiro T."/>
            <person name="Shiraishi A."/>
            <person name="Satake H."/>
            <person name="Nakayama K."/>
        </authorList>
    </citation>
    <scope>NUCLEOTIDE SEQUENCE</scope>
</reference>
<gene>
    <name evidence="2" type="ORF">Tco_1080517</name>
</gene>
<evidence type="ECO:0000313" key="3">
    <source>
        <dbReference type="Proteomes" id="UP001151760"/>
    </source>
</evidence>
<feature type="compositionally biased region" description="Acidic residues" evidence="1">
    <location>
        <begin position="59"/>
        <end position="80"/>
    </location>
</feature>
<feature type="compositionally biased region" description="Gly residues" evidence="1">
    <location>
        <begin position="123"/>
        <end position="135"/>
    </location>
</feature>
<comment type="caution">
    <text evidence="2">The sequence shown here is derived from an EMBL/GenBank/DDBJ whole genome shotgun (WGS) entry which is preliminary data.</text>
</comment>
<feature type="region of interest" description="Disordered" evidence="1">
    <location>
        <begin position="26"/>
        <end position="138"/>
    </location>
</feature>
<feature type="compositionally biased region" description="Acidic residues" evidence="1">
    <location>
        <begin position="87"/>
        <end position="106"/>
    </location>
</feature>
<accession>A0ABQ5HWV0</accession>
<name>A0ABQ5HWV0_9ASTR</name>
<proteinExistence type="predicted"/>
<keyword evidence="3" id="KW-1185">Reference proteome</keyword>
<evidence type="ECO:0000313" key="2">
    <source>
        <dbReference type="EMBL" id="GJT91672.1"/>
    </source>
</evidence>
<sequence>MVVRVPPTMSSGFSASMVEVAAMSESTFRKRFRSSYESSPSLSPPDLPSRKRYRGMSELVEDSEEDEDDDEDEEIEESMDSDSVSEGAEDEGPTAEDEGPTAEDEGLTVGVEGPSMDDESYGLDGGSHGGRGGRTWGSAAGSSGCGDNYDHTFKAWVWSVETPEWTSGSLPVSPSPSVIPSPISSPMIPLTVPSPIATPATVETEGFLTELGAQGENQDLRLQLAEERCARLELAEIVDGMRRGQEPKGAQFCSYVSALRLVARDRADTHFLIRM</sequence>
<reference evidence="2" key="1">
    <citation type="journal article" date="2022" name="Int. J. Mol. Sci.">
        <title>Draft Genome of Tanacetum Coccineum: Genomic Comparison of Closely Related Tanacetum-Family Plants.</title>
        <authorList>
            <person name="Yamashiro T."/>
            <person name="Shiraishi A."/>
            <person name="Nakayama K."/>
            <person name="Satake H."/>
        </authorList>
    </citation>
    <scope>NUCLEOTIDE SEQUENCE</scope>
</reference>
<dbReference type="Proteomes" id="UP001151760">
    <property type="component" value="Unassembled WGS sequence"/>
</dbReference>